<feature type="transmembrane region" description="Helical" evidence="1">
    <location>
        <begin position="12"/>
        <end position="31"/>
    </location>
</feature>
<dbReference type="STRING" id="265719.SAMN04488509_10535"/>
<evidence type="ECO:0000313" key="3">
    <source>
        <dbReference type="EMBL" id="SDD66110.1"/>
    </source>
</evidence>
<organism evidence="3 4">
    <name type="scientific">Aquimonas voraii</name>
    <dbReference type="NCBI Taxonomy" id="265719"/>
    <lineage>
        <taxon>Bacteria</taxon>
        <taxon>Pseudomonadati</taxon>
        <taxon>Pseudomonadota</taxon>
        <taxon>Gammaproteobacteria</taxon>
        <taxon>Lysobacterales</taxon>
        <taxon>Lysobacteraceae</taxon>
        <taxon>Aquimonas</taxon>
    </lineage>
</organism>
<reference evidence="3 4" key="1">
    <citation type="submission" date="2016-10" db="EMBL/GenBank/DDBJ databases">
        <authorList>
            <person name="de Groot N.N."/>
        </authorList>
    </citation>
    <scope>NUCLEOTIDE SEQUENCE [LARGE SCALE GENOMIC DNA]</scope>
    <source>
        <strain evidence="3 4">DSM 16957</strain>
    </source>
</reference>
<dbReference type="InterPro" id="IPR006976">
    <property type="entry name" value="VanZ-like"/>
</dbReference>
<evidence type="ECO:0000259" key="2">
    <source>
        <dbReference type="Pfam" id="PF04892"/>
    </source>
</evidence>
<protein>
    <submittedName>
        <fullName evidence="3">VanZ like family protein</fullName>
    </submittedName>
</protein>
<gene>
    <name evidence="3" type="ORF">SAMN04488509_10535</name>
</gene>
<dbReference type="Proteomes" id="UP000199603">
    <property type="component" value="Unassembled WGS sequence"/>
</dbReference>
<feature type="transmembrane region" description="Helical" evidence="1">
    <location>
        <begin position="37"/>
        <end position="58"/>
    </location>
</feature>
<accession>A0A1G6WJH4</accession>
<feature type="domain" description="VanZ-like" evidence="2">
    <location>
        <begin position="41"/>
        <end position="118"/>
    </location>
</feature>
<name>A0A1G6WJH4_9GAMM</name>
<dbReference type="Pfam" id="PF04892">
    <property type="entry name" value="VanZ"/>
    <property type="match status" value="1"/>
</dbReference>
<evidence type="ECO:0000256" key="1">
    <source>
        <dbReference type="SAM" id="Phobius"/>
    </source>
</evidence>
<proteinExistence type="predicted"/>
<sequence>MPGADEASSVWPLALFVGLSVLGLIGLLLPLPESSAALRLALNLAHLPLFALWSGLLLRLHLQMRGPDRALAVCGAIALLVALGSEAAQALQPSREVDLRDAFSNLAGAGLGLAIARWRLRARFAKA</sequence>
<evidence type="ECO:0000313" key="4">
    <source>
        <dbReference type="Proteomes" id="UP000199603"/>
    </source>
</evidence>
<feature type="transmembrane region" description="Helical" evidence="1">
    <location>
        <begin position="70"/>
        <end position="90"/>
    </location>
</feature>
<keyword evidence="4" id="KW-1185">Reference proteome</keyword>
<dbReference type="AlphaFoldDB" id="A0A1G6WJH4"/>
<keyword evidence="1" id="KW-0472">Membrane</keyword>
<dbReference type="RefSeq" id="WP_091242147.1">
    <property type="nucleotide sequence ID" value="NZ_FNAG01000005.1"/>
</dbReference>
<keyword evidence="1" id="KW-1133">Transmembrane helix</keyword>
<keyword evidence="1" id="KW-0812">Transmembrane</keyword>
<dbReference type="EMBL" id="FNAG01000005">
    <property type="protein sequence ID" value="SDD66110.1"/>
    <property type="molecule type" value="Genomic_DNA"/>
</dbReference>
<feature type="transmembrane region" description="Helical" evidence="1">
    <location>
        <begin position="102"/>
        <end position="120"/>
    </location>
</feature>